<evidence type="ECO:0000256" key="1">
    <source>
        <dbReference type="SAM" id="Phobius"/>
    </source>
</evidence>
<dbReference type="RefSeq" id="XP_042933653.1">
    <property type="nucleotide sequence ID" value="XM_043077719.1"/>
</dbReference>
<keyword evidence="1" id="KW-0472">Membrane</keyword>
<dbReference type="GeneID" id="66058474"/>
<proteinExistence type="predicted"/>
<dbReference type="WBParaSite" id="Bm16900.1">
    <property type="protein sequence ID" value="Bm16900.1"/>
    <property type="gene ID" value="WBGene00249822"/>
</dbReference>
<accession>A0A4E9FCN3</accession>
<feature type="transmembrane region" description="Helical" evidence="1">
    <location>
        <begin position="235"/>
        <end position="255"/>
    </location>
</feature>
<accession>A0A8L7SSQ9</accession>
<dbReference type="EMBL" id="CAAKNF010000192">
    <property type="protein sequence ID" value="VIO92508.1"/>
    <property type="molecule type" value="Genomic_DNA"/>
</dbReference>
<feature type="transmembrane region" description="Helical" evidence="1">
    <location>
        <begin position="194"/>
        <end position="215"/>
    </location>
</feature>
<evidence type="ECO:0000313" key="4">
    <source>
        <dbReference type="WBParaSite" id="Bm16900.1"/>
    </source>
</evidence>
<feature type="transmembrane region" description="Helical" evidence="1">
    <location>
        <begin position="129"/>
        <end position="151"/>
    </location>
</feature>
<dbReference type="KEGG" id="bmy:BM_BM16900"/>
<evidence type="ECO:0008006" key="5">
    <source>
        <dbReference type="Google" id="ProtNLM"/>
    </source>
</evidence>
<dbReference type="AlphaFoldDB" id="A0A4E9FCN3"/>
<dbReference type="CTD" id="66058474"/>
<feature type="transmembrane region" description="Helical" evidence="1">
    <location>
        <begin position="44"/>
        <end position="65"/>
    </location>
</feature>
<dbReference type="OrthoDB" id="5836249at2759"/>
<reference evidence="3" key="1">
    <citation type="journal article" date="2007" name="Science">
        <title>Draft genome of the filarial nematode parasite Brugia malayi.</title>
        <authorList>
            <person name="Ghedin E."/>
            <person name="Wang S."/>
            <person name="Spiro D."/>
            <person name="Caler E."/>
            <person name="Zhao Q."/>
            <person name="Crabtree J."/>
            <person name="Allen J.E."/>
            <person name="Delcher A.L."/>
            <person name="Guiliano D.B."/>
            <person name="Miranda-Saavedra D."/>
            <person name="Angiuoli S.V."/>
            <person name="Creasy T."/>
            <person name="Amedeo P."/>
            <person name="Haas B."/>
            <person name="El-Sayed N.M."/>
            <person name="Wortman J.R."/>
            <person name="Feldblyum T."/>
            <person name="Tallon L."/>
            <person name="Schatz M."/>
            <person name="Shumway M."/>
            <person name="Koo H."/>
            <person name="Salzberg S.L."/>
            <person name="Schobel S."/>
            <person name="Pertea M."/>
            <person name="Pop M."/>
            <person name="White O."/>
            <person name="Barton G.J."/>
            <person name="Carlow C.K."/>
            <person name="Crawford M.J."/>
            <person name="Daub J."/>
            <person name="Dimmic M.W."/>
            <person name="Estes C.F."/>
            <person name="Foster J.M."/>
            <person name="Ganatra M."/>
            <person name="Gregory W.F."/>
            <person name="Johnson N.M."/>
            <person name="Jin J."/>
            <person name="Komuniecki R."/>
            <person name="Korf I."/>
            <person name="Kumar S."/>
            <person name="Laney S."/>
            <person name="Li B.W."/>
            <person name="Li W."/>
            <person name="Lindblom T.H."/>
            <person name="Lustigman S."/>
            <person name="Ma D."/>
            <person name="Maina C.V."/>
            <person name="Martin D.M."/>
            <person name="McCarter J.P."/>
            <person name="McReynolds L."/>
            <person name="Mitreva M."/>
            <person name="Nutman T.B."/>
            <person name="Parkinson J."/>
            <person name="Peregrin-Alvarez J.M."/>
            <person name="Poole C."/>
            <person name="Ren Q."/>
            <person name="Saunders L."/>
            <person name="Sluder A.E."/>
            <person name="Smith K."/>
            <person name="Stanke M."/>
            <person name="Unnasch T.R."/>
            <person name="Ware J."/>
            <person name="Wei A.D."/>
            <person name="Weil G."/>
            <person name="Williams D.J."/>
            <person name="Zhang Y."/>
            <person name="Williams S.A."/>
            <person name="Fraser-Liggett C."/>
            <person name="Slatko B."/>
            <person name="Blaxter M.L."/>
            <person name="Scott A.L."/>
        </authorList>
    </citation>
    <scope>NUCLEOTIDE SEQUENCE</scope>
    <source>
        <strain evidence="3">FR3</strain>
    </source>
</reference>
<dbReference type="Proteomes" id="UP000006672">
    <property type="component" value="Unassembled WGS sequence"/>
</dbReference>
<gene>
    <name evidence="2" type="primary">Bm16900</name>
    <name evidence="2" type="ORF">BM_BM16900</name>
</gene>
<evidence type="ECO:0000313" key="2">
    <source>
        <dbReference type="EMBL" id="VIO92508.1"/>
    </source>
</evidence>
<reference evidence="2" key="2">
    <citation type="submission" date="2019-04" db="EMBL/GenBank/DDBJ databases">
        <authorList>
            <person name="Howe K."/>
            <person name="Paulini M."/>
            <person name="Williams G."/>
        </authorList>
    </citation>
    <scope>NUCLEOTIDE SEQUENCE [LARGE SCALE GENOMIC DNA]</scope>
    <source>
        <strain evidence="2">FR3</strain>
    </source>
</reference>
<keyword evidence="1" id="KW-0812">Transmembrane</keyword>
<keyword evidence="1" id="KW-1133">Transmembrane helix</keyword>
<feature type="transmembrane region" description="Helical" evidence="1">
    <location>
        <begin position="77"/>
        <end position="104"/>
    </location>
</feature>
<keyword evidence="3" id="KW-1185">Reference proteome</keyword>
<evidence type="ECO:0000313" key="3">
    <source>
        <dbReference type="Proteomes" id="UP000006672"/>
    </source>
</evidence>
<organism evidence="2">
    <name type="scientific">Brugia malayi</name>
    <name type="common">Filarial nematode worm</name>
    <dbReference type="NCBI Taxonomy" id="6279"/>
    <lineage>
        <taxon>Eukaryota</taxon>
        <taxon>Metazoa</taxon>
        <taxon>Ecdysozoa</taxon>
        <taxon>Nematoda</taxon>
        <taxon>Chromadorea</taxon>
        <taxon>Rhabditida</taxon>
        <taxon>Spirurina</taxon>
        <taxon>Spiruromorpha</taxon>
        <taxon>Filarioidea</taxon>
        <taxon>Onchocercidae</taxon>
        <taxon>Brugia</taxon>
    </lineage>
</organism>
<name>A0A4E9FCN3_BRUMA</name>
<protein>
    <recommendedName>
        <fullName evidence="5">G-protein coupled receptors family 1 profile domain-containing protein</fullName>
    </recommendedName>
</protein>
<reference evidence="4" key="3">
    <citation type="submission" date="2022-04" db="UniProtKB">
        <authorList>
            <consortium name="WormBaseParasite"/>
        </authorList>
    </citation>
    <scope>IDENTIFICATION</scope>
</reference>
<sequence>MSYALFFNDNSNGSLHHGEVNTTERPICAQKGLSCPALYNTMELVSYLTTVADFIIIPLLVYLSLSKVKDGIFKYFTLNLMAICFIISIADLAVDIINIINLFVDVGENKKNLYRIRRWARRCLSFGNIWFHALALYAAVICYLPYANPIFYTKHFVNKSQKLHYVILHISLFLWNSCIDFIREQFAIVMPYHLTHLILFTALFTVALMASIGIYKYKPPGVSATSIGKLRRKRLFSFVIYCYATEIIVLPRFLYSLTSIICDYIGCEHQLRQTLFYTIIRRLIHIFHELNSIAIGLSTIVALEPYRHAILSIFRKQRSSITKVQLLNRKIVDINSGATMINNIAITKVEN</sequence>